<organism evidence="1">
    <name type="scientific">Gracilaria edulis</name>
    <dbReference type="NCBI Taxonomy" id="172966"/>
    <lineage>
        <taxon>Eukaryota</taxon>
        <taxon>Rhodophyta</taxon>
        <taxon>Florideophyceae</taxon>
        <taxon>Rhodymeniophycidae</taxon>
        <taxon>Gracilariales</taxon>
        <taxon>Gracilariaceae</taxon>
        <taxon>Gracilaria</taxon>
    </lineage>
</organism>
<dbReference type="AlphaFoldDB" id="A0A6C0A8P2"/>
<name>A0A6C0A8P2_9FLOR</name>
<geneLocation type="plastid" evidence="1"/>
<gene>
    <name evidence="1" type="primary">ycf58</name>
</gene>
<keyword evidence="1" id="KW-0934">Plastid</keyword>
<dbReference type="EMBL" id="MN053318">
    <property type="protein sequence ID" value="QHS70557.1"/>
    <property type="molecule type" value="Genomic_DNA"/>
</dbReference>
<protein>
    <recommendedName>
        <fullName evidence="2">Chromophore lyase CpcS/CpeS</fullName>
    </recommendedName>
</protein>
<sequence length="151" mass="18692">MKYKNILNKLEGKWIYQRTDYYTNNKKINYYQKEIQIEKKCNINQLYQEEHLIYKYEIFNRETNEKIDYIFFKPNKSNFGKIHRINNNCINYYRFIIYSCNSIKIESVQQNLIYKEYIYLINSKFRISICILKKNHKYLATSFVSEIKISH</sequence>
<dbReference type="InterPro" id="IPR012674">
    <property type="entry name" value="Calycin"/>
</dbReference>
<dbReference type="Gene3D" id="2.40.128.20">
    <property type="match status" value="1"/>
</dbReference>
<evidence type="ECO:0008006" key="2">
    <source>
        <dbReference type="Google" id="ProtNLM"/>
    </source>
</evidence>
<dbReference type="RefSeq" id="YP_009731945.1">
    <property type="nucleotide sequence ID" value="NC_046041.1"/>
</dbReference>
<dbReference type="GeneID" id="44152046"/>
<proteinExistence type="predicted"/>
<reference evidence="1" key="1">
    <citation type="journal article" date="2019" name="Mitochondrial DNA Part B Resour">
        <title>The complete plastid genome and phylogenetic analysis of Gracilaria edulis.</title>
        <authorList>
            <person name="Liu T."/>
            <person name="Tang X."/>
            <person name="Jia X."/>
            <person name="Wu X."/>
            <person name="Huang M."/>
            <person name="Zeng J."/>
            <person name="Chen W."/>
        </authorList>
    </citation>
    <scope>NUCLEOTIDE SEQUENCE</scope>
</reference>
<accession>A0A6C0A8P2</accession>
<evidence type="ECO:0000313" key="1">
    <source>
        <dbReference type="EMBL" id="QHS70557.1"/>
    </source>
</evidence>